<accession>A0A9D3N2F6</accession>
<dbReference type="OrthoDB" id="8945100at2759"/>
<keyword evidence="3" id="KW-1185">Reference proteome</keyword>
<organism evidence="2 3">
    <name type="scientific">Hemibagrus wyckioides</name>
    <dbReference type="NCBI Taxonomy" id="337641"/>
    <lineage>
        <taxon>Eukaryota</taxon>
        <taxon>Metazoa</taxon>
        <taxon>Chordata</taxon>
        <taxon>Craniata</taxon>
        <taxon>Vertebrata</taxon>
        <taxon>Euteleostomi</taxon>
        <taxon>Actinopterygii</taxon>
        <taxon>Neopterygii</taxon>
        <taxon>Teleostei</taxon>
        <taxon>Ostariophysi</taxon>
        <taxon>Siluriformes</taxon>
        <taxon>Bagridae</taxon>
        <taxon>Hemibagrus</taxon>
    </lineage>
</organism>
<sequence length="103" mass="11101">MAEASDCSRGASSRAAAHSPADSVVMMMMAPALEDVVEEEDVFMTQNSTLKSRTEAGARQEDALSSPVKQLESEFLPLTIRKQVSYSGMQNPTEGVGYMKPAE</sequence>
<protein>
    <submittedName>
        <fullName evidence="2">Uncharacterized protein</fullName>
    </submittedName>
</protein>
<name>A0A9D3N2F6_9TELE</name>
<feature type="region of interest" description="Disordered" evidence="1">
    <location>
        <begin position="1"/>
        <end position="23"/>
    </location>
</feature>
<dbReference type="AlphaFoldDB" id="A0A9D3N2F6"/>
<comment type="caution">
    <text evidence="2">The sequence shown here is derived from an EMBL/GenBank/DDBJ whole genome shotgun (WGS) entry which is preliminary data.</text>
</comment>
<dbReference type="EMBL" id="JAHKSW010000027">
    <property type="protein sequence ID" value="KAG7315311.1"/>
    <property type="molecule type" value="Genomic_DNA"/>
</dbReference>
<evidence type="ECO:0000256" key="1">
    <source>
        <dbReference type="SAM" id="MobiDB-lite"/>
    </source>
</evidence>
<reference evidence="2 3" key="1">
    <citation type="submission" date="2021-06" db="EMBL/GenBank/DDBJ databases">
        <title>Chromosome-level genome assembly of the red-tail catfish (Hemibagrus wyckioides).</title>
        <authorList>
            <person name="Shao F."/>
        </authorList>
    </citation>
    <scope>NUCLEOTIDE SEQUENCE [LARGE SCALE GENOMIC DNA]</scope>
    <source>
        <strain evidence="2">EC202008001</strain>
        <tissue evidence="2">Blood</tissue>
    </source>
</reference>
<dbReference type="Proteomes" id="UP000824219">
    <property type="component" value="Linkage Group LG27"/>
</dbReference>
<proteinExistence type="predicted"/>
<evidence type="ECO:0000313" key="2">
    <source>
        <dbReference type="EMBL" id="KAG7315311.1"/>
    </source>
</evidence>
<gene>
    <name evidence="2" type="ORF">KOW79_021399</name>
</gene>
<evidence type="ECO:0000313" key="3">
    <source>
        <dbReference type="Proteomes" id="UP000824219"/>
    </source>
</evidence>